<dbReference type="InterPro" id="IPR035906">
    <property type="entry name" value="MetI-like_sf"/>
</dbReference>
<dbReference type="PROSITE" id="PS50928">
    <property type="entry name" value="ABC_TM1"/>
    <property type="match status" value="1"/>
</dbReference>
<evidence type="ECO:0000259" key="8">
    <source>
        <dbReference type="PROSITE" id="PS50928"/>
    </source>
</evidence>
<dbReference type="STRING" id="1121322.SAMN02745136_02797"/>
<feature type="transmembrane region" description="Helical" evidence="7">
    <location>
        <begin position="12"/>
        <end position="32"/>
    </location>
</feature>
<reference evidence="9 10" key="1">
    <citation type="submission" date="2016-11" db="EMBL/GenBank/DDBJ databases">
        <authorList>
            <person name="Jaros S."/>
            <person name="Januszkiewicz K."/>
            <person name="Wedrychowicz H."/>
        </authorList>
    </citation>
    <scope>NUCLEOTIDE SEQUENCE [LARGE SCALE GENOMIC DNA]</scope>
    <source>
        <strain evidence="9 10">DSM 15929</strain>
    </source>
</reference>
<accession>A0A1M6TGJ5</accession>
<keyword evidence="3" id="KW-1003">Cell membrane</keyword>
<comment type="similarity">
    <text evidence="7">Belongs to the binding-protein-dependent transport system permease family.</text>
</comment>
<dbReference type="InterPro" id="IPR000515">
    <property type="entry name" value="MetI-like"/>
</dbReference>
<evidence type="ECO:0000256" key="3">
    <source>
        <dbReference type="ARBA" id="ARBA00022475"/>
    </source>
</evidence>
<name>A0A1M6TGJ5_9FIRM</name>
<feature type="transmembrane region" description="Helical" evidence="7">
    <location>
        <begin position="152"/>
        <end position="170"/>
    </location>
</feature>
<proteinExistence type="inferred from homology"/>
<dbReference type="RefSeq" id="WP_073276930.1">
    <property type="nucleotide sequence ID" value="NZ_FRAC01000013.1"/>
</dbReference>
<organism evidence="9 10">
    <name type="scientific">Anaerocolumna jejuensis DSM 15929</name>
    <dbReference type="NCBI Taxonomy" id="1121322"/>
    <lineage>
        <taxon>Bacteria</taxon>
        <taxon>Bacillati</taxon>
        <taxon>Bacillota</taxon>
        <taxon>Clostridia</taxon>
        <taxon>Lachnospirales</taxon>
        <taxon>Lachnospiraceae</taxon>
        <taxon>Anaerocolumna</taxon>
    </lineage>
</organism>
<keyword evidence="5 7" id="KW-1133">Transmembrane helix</keyword>
<keyword evidence="6 7" id="KW-0472">Membrane</keyword>
<evidence type="ECO:0000313" key="9">
    <source>
        <dbReference type="EMBL" id="SHK56152.1"/>
    </source>
</evidence>
<keyword evidence="4 7" id="KW-0812">Transmembrane</keyword>
<dbReference type="Gene3D" id="1.10.3720.10">
    <property type="entry name" value="MetI-like"/>
    <property type="match status" value="1"/>
</dbReference>
<feature type="transmembrane region" description="Helical" evidence="7">
    <location>
        <begin position="247"/>
        <end position="267"/>
    </location>
</feature>
<evidence type="ECO:0000256" key="6">
    <source>
        <dbReference type="ARBA" id="ARBA00023136"/>
    </source>
</evidence>
<dbReference type="AlphaFoldDB" id="A0A1M6TGJ5"/>
<evidence type="ECO:0000256" key="7">
    <source>
        <dbReference type="RuleBase" id="RU363032"/>
    </source>
</evidence>
<dbReference type="EMBL" id="FRAC01000013">
    <property type="protein sequence ID" value="SHK56152.1"/>
    <property type="molecule type" value="Genomic_DNA"/>
</dbReference>
<evidence type="ECO:0000256" key="1">
    <source>
        <dbReference type="ARBA" id="ARBA00004651"/>
    </source>
</evidence>
<keyword evidence="2 7" id="KW-0813">Transport</keyword>
<feature type="domain" description="ABC transmembrane type-1" evidence="8">
    <location>
        <begin position="81"/>
        <end position="268"/>
    </location>
</feature>
<dbReference type="Proteomes" id="UP000184386">
    <property type="component" value="Unassembled WGS sequence"/>
</dbReference>
<dbReference type="GO" id="GO:0055085">
    <property type="term" value="P:transmembrane transport"/>
    <property type="evidence" value="ECO:0007669"/>
    <property type="project" value="InterPro"/>
</dbReference>
<dbReference type="SUPFAM" id="SSF161098">
    <property type="entry name" value="MetI-like"/>
    <property type="match status" value="1"/>
</dbReference>
<feature type="transmembrane region" description="Helical" evidence="7">
    <location>
        <begin position="191"/>
        <end position="210"/>
    </location>
</feature>
<sequence>MKTLKLTIKTTGLFLLALVVWIPILMIVNGSFMGSDELSRNTGPILRDTAAMANWTLLPLYPTLKSYVELLFDSPGFFVMFWNSCFQVIPSLLGQLFTALPAAWAFARFDFKGKKLLFTLYILLMVLPFQVTMVSSYLVLFKLHLTDNPLAIILPNIFSAFPVFIMVKFFREIPKSLIEAAKLDGAGEGFIFFKIGIPLGSSGIISALLLDFLEYWNAVEQPLTFLTRKKSLWPLSLYLPAISAENAGIAFAASVIMMTPALLLFLYGQKYLEQGIAASGLKG</sequence>
<dbReference type="CDD" id="cd06261">
    <property type="entry name" value="TM_PBP2"/>
    <property type="match status" value="1"/>
</dbReference>
<evidence type="ECO:0000256" key="2">
    <source>
        <dbReference type="ARBA" id="ARBA00022448"/>
    </source>
</evidence>
<feature type="transmembrane region" description="Helical" evidence="7">
    <location>
        <begin position="80"/>
        <end position="106"/>
    </location>
</feature>
<evidence type="ECO:0000313" key="10">
    <source>
        <dbReference type="Proteomes" id="UP000184386"/>
    </source>
</evidence>
<comment type="subcellular location">
    <subcellularLocation>
        <location evidence="1 7">Cell membrane</location>
        <topology evidence="1 7">Multi-pass membrane protein</topology>
    </subcellularLocation>
</comment>
<protein>
    <submittedName>
        <fullName evidence="9">Carbohydrate ABC transporter membrane protein 2, CUT1 family</fullName>
    </submittedName>
</protein>
<feature type="transmembrane region" description="Helical" evidence="7">
    <location>
        <begin position="118"/>
        <end position="140"/>
    </location>
</feature>
<dbReference type="PANTHER" id="PTHR43744:SF8">
    <property type="entry name" value="SN-GLYCEROL-3-PHOSPHATE TRANSPORT SYSTEM PERMEASE PROTEIN UGPE"/>
    <property type="match status" value="1"/>
</dbReference>
<dbReference type="PANTHER" id="PTHR43744">
    <property type="entry name" value="ABC TRANSPORTER PERMEASE PROTEIN MG189-RELATED-RELATED"/>
    <property type="match status" value="1"/>
</dbReference>
<gene>
    <name evidence="9" type="ORF">SAMN02745136_02797</name>
</gene>
<dbReference type="Pfam" id="PF00528">
    <property type="entry name" value="BPD_transp_1"/>
    <property type="match status" value="1"/>
</dbReference>
<keyword evidence="10" id="KW-1185">Reference proteome</keyword>
<dbReference type="GO" id="GO:0005886">
    <property type="term" value="C:plasma membrane"/>
    <property type="evidence" value="ECO:0007669"/>
    <property type="project" value="UniProtKB-SubCell"/>
</dbReference>
<evidence type="ECO:0000256" key="4">
    <source>
        <dbReference type="ARBA" id="ARBA00022692"/>
    </source>
</evidence>
<evidence type="ECO:0000256" key="5">
    <source>
        <dbReference type="ARBA" id="ARBA00022989"/>
    </source>
</evidence>
<dbReference type="OrthoDB" id="9771544at2"/>